<sequence>MTVYESLRTLVMTGGIREDERVAESQLAERLGVSRTPVREALQRLEGDGLVRAQGRGIRLRLLSDVELAQLHEARAGLEGSAAFQAAQRVARGEVAPVRLEALTSLAAETNGHTLSGDLARAIEANRAFHEAVAALADNPVISSTLSGWWDQITISTRRSLGTPERAQAVHAEHEIILRALHNGDTEAARAAVEHHAFATREALRQRPIPTRSAS</sequence>
<dbReference type="Gene3D" id="1.10.10.10">
    <property type="entry name" value="Winged helix-like DNA-binding domain superfamily/Winged helix DNA-binding domain"/>
    <property type="match status" value="1"/>
</dbReference>
<evidence type="ECO:0000256" key="3">
    <source>
        <dbReference type="ARBA" id="ARBA00023163"/>
    </source>
</evidence>
<dbReference type="InterPro" id="IPR036388">
    <property type="entry name" value="WH-like_DNA-bd_sf"/>
</dbReference>
<keyword evidence="3" id="KW-0804">Transcription</keyword>
<dbReference type="SUPFAM" id="SSF46785">
    <property type="entry name" value="Winged helix' DNA-binding domain"/>
    <property type="match status" value="1"/>
</dbReference>
<dbReference type="SMART" id="SM00895">
    <property type="entry name" value="FCD"/>
    <property type="match status" value="1"/>
</dbReference>
<evidence type="ECO:0000313" key="6">
    <source>
        <dbReference type="Proteomes" id="UP000262172"/>
    </source>
</evidence>
<dbReference type="InterPro" id="IPR000524">
    <property type="entry name" value="Tscrpt_reg_HTH_GntR"/>
</dbReference>
<dbReference type="OrthoDB" id="9816161at2"/>
<dbReference type="PROSITE" id="PS50949">
    <property type="entry name" value="HTH_GNTR"/>
    <property type="match status" value="1"/>
</dbReference>
<evidence type="ECO:0000256" key="1">
    <source>
        <dbReference type="ARBA" id="ARBA00023015"/>
    </source>
</evidence>
<proteinExistence type="predicted"/>
<dbReference type="Gene3D" id="1.20.120.530">
    <property type="entry name" value="GntR ligand-binding domain-like"/>
    <property type="match status" value="1"/>
</dbReference>
<dbReference type="SUPFAM" id="SSF48008">
    <property type="entry name" value="GntR ligand-binding domain-like"/>
    <property type="match status" value="1"/>
</dbReference>
<dbReference type="Proteomes" id="UP000262172">
    <property type="component" value="Unassembled WGS sequence"/>
</dbReference>
<dbReference type="RefSeq" id="WP_116242437.1">
    <property type="nucleotide sequence ID" value="NZ_QUAB01000043.1"/>
</dbReference>
<gene>
    <name evidence="5" type="ORF">DY023_11310</name>
</gene>
<dbReference type="PRINTS" id="PR00033">
    <property type="entry name" value="HTHASNC"/>
</dbReference>
<reference evidence="5 6" key="1">
    <citation type="submission" date="2018-08" db="EMBL/GenBank/DDBJ databases">
        <title>Isolation, diversity and antifungal activity of Actinobacteria from cow dung.</title>
        <authorList>
            <person name="Ling L."/>
        </authorList>
    </citation>
    <scope>NUCLEOTIDE SEQUENCE [LARGE SCALE GENOMIC DNA]</scope>
    <source>
        <strain evidence="5 6">NEAU-LLE</strain>
    </source>
</reference>
<feature type="domain" description="HTH gntR-type" evidence="4">
    <location>
        <begin position="1"/>
        <end position="63"/>
    </location>
</feature>
<keyword evidence="1" id="KW-0805">Transcription regulation</keyword>
<dbReference type="Pfam" id="PF07729">
    <property type="entry name" value="FCD"/>
    <property type="match status" value="1"/>
</dbReference>
<protein>
    <submittedName>
        <fullName evidence="5">GntR family transcriptional regulator</fullName>
    </submittedName>
</protein>
<dbReference type="InterPro" id="IPR000485">
    <property type="entry name" value="AsnC-type_HTH_dom"/>
</dbReference>
<evidence type="ECO:0000313" key="5">
    <source>
        <dbReference type="EMBL" id="REJ05154.1"/>
    </source>
</evidence>
<dbReference type="SMART" id="SM00345">
    <property type="entry name" value="HTH_GNTR"/>
    <property type="match status" value="1"/>
</dbReference>
<dbReference type="PANTHER" id="PTHR43537:SF24">
    <property type="entry name" value="GLUCONATE OPERON TRANSCRIPTIONAL REPRESSOR"/>
    <property type="match status" value="1"/>
</dbReference>
<dbReference type="InterPro" id="IPR036390">
    <property type="entry name" value="WH_DNA-bd_sf"/>
</dbReference>
<evidence type="ECO:0000256" key="2">
    <source>
        <dbReference type="ARBA" id="ARBA00023125"/>
    </source>
</evidence>
<keyword evidence="2" id="KW-0238">DNA-binding</keyword>
<accession>A0A371NSL7</accession>
<dbReference type="AlphaFoldDB" id="A0A371NSL7"/>
<dbReference type="PRINTS" id="PR00035">
    <property type="entry name" value="HTHGNTR"/>
</dbReference>
<dbReference type="Pfam" id="PF00392">
    <property type="entry name" value="GntR"/>
    <property type="match status" value="1"/>
</dbReference>
<dbReference type="GO" id="GO:0003700">
    <property type="term" value="F:DNA-binding transcription factor activity"/>
    <property type="evidence" value="ECO:0007669"/>
    <property type="project" value="InterPro"/>
</dbReference>
<comment type="caution">
    <text evidence="5">The sequence shown here is derived from an EMBL/GenBank/DDBJ whole genome shotgun (WGS) entry which is preliminary data.</text>
</comment>
<dbReference type="InterPro" id="IPR008920">
    <property type="entry name" value="TF_FadR/GntR_C"/>
</dbReference>
<dbReference type="PANTHER" id="PTHR43537">
    <property type="entry name" value="TRANSCRIPTIONAL REGULATOR, GNTR FAMILY"/>
    <property type="match status" value="1"/>
</dbReference>
<dbReference type="EMBL" id="QUAB01000043">
    <property type="protein sequence ID" value="REJ05154.1"/>
    <property type="molecule type" value="Genomic_DNA"/>
</dbReference>
<dbReference type="GO" id="GO:0043565">
    <property type="term" value="F:sequence-specific DNA binding"/>
    <property type="evidence" value="ECO:0007669"/>
    <property type="project" value="InterPro"/>
</dbReference>
<dbReference type="InterPro" id="IPR011711">
    <property type="entry name" value="GntR_C"/>
</dbReference>
<organism evidence="5 6">
    <name type="scientific">Microbacterium bovistercoris</name>
    <dbReference type="NCBI Taxonomy" id="2293570"/>
    <lineage>
        <taxon>Bacteria</taxon>
        <taxon>Bacillati</taxon>
        <taxon>Actinomycetota</taxon>
        <taxon>Actinomycetes</taxon>
        <taxon>Micrococcales</taxon>
        <taxon>Microbacteriaceae</taxon>
        <taxon>Microbacterium</taxon>
    </lineage>
</organism>
<evidence type="ECO:0000259" key="4">
    <source>
        <dbReference type="PROSITE" id="PS50949"/>
    </source>
</evidence>
<name>A0A371NSL7_9MICO</name>
<dbReference type="CDD" id="cd07377">
    <property type="entry name" value="WHTH_GntR"/>
    <property type="match status" value="1"/>
</dbReference>
<keyword evidence="6" id="KW-1185">Reference proteome</keyword>